<evidence type="ECO:0000313" key="6">
    <source>
        <dbReference type="EMBL" id="CAF2130067.1"/>
    </source>
</evidence>
<keyword evidence="1" id="KW-0472">Membrane</keyword>
<dbReference type="EMBL" id="CAJNOW010014087">
    <property type="protein sequence ID" value="CAF1629144.1"/>
    <property type="molecule type" value="Genomic_DNA"/>
</dbReference>
<sequence>MRIKSLSYNALSLICLSFIPTIQCSLLNISIAIINTRTIVGCSSSIDMYESFDPAQIIICPYVFIDKDRIQLINMNIYFDKNNQIKVDLNPAIISLTNLLVKLNNNSFVLASNINPNDTYYLSFSSELTCRFSSLNNETICFYYSLSSNFIDLEYQYDEIKYATMTLSKKTRHHIYTFFIIITILIIIIISALAIYIVYTNRFSFGHAAESDDIVASKMIKTELGTN</sequence>
<dbReference type="EMBL" id="CAJOBF010004049">
    <property type="protein sequence ID" value="CAF4121732.1"/>
    <property type="molecule type" value="Genomic_DNA"/>
</dbReference>
<keyword evidence="1" id="KW-0812">Transmembrane</keyword>
<dbReference type="Proteomes" id="UP000663842">
    <property type="component" value="Unassembled WGS sequence"/>
</dbReference>
<evidence type="ECO:0000313" key="7">
    <source>
        <dbReference type="EMBL" id="CAF4029769.1"/>
    </source>
</evidence>
<evidence type="ECO:0000313" key="11">
    <source>
        <dbReference type="Proteomes" id="UP000663866"/>
    </source>
</evidence>
<name>A0A814XQR9_9BILA</name>
<proteinExistence type="predicted"/>
<evidence type="ECO:0000313" key="9">
    <source>
        <dbReference type="EMBL" id="CAF4891381.1"/>
    </source>
</evidence>
<dbReference type="Proteomes" id="UP000663834">
    <property type="component" value="Unassembled WGS sequence"/>
</dbReference>
<protein>
    <submittedName>
        <fullName evidence="3">Uncharacterized protein</fullName>
    </submittedName>
</protein>
<evidence type="ECO:0000313" key="4">
    <source>
        <dbReference type="EMBL" id="CAF1629144.1"/>
    </source>
</evidence>
<dbReference type="EMBL" id="CAJNRG010003707">
    <property type="protein sequence ID" value="CAF2059775.1"/>
    <property type="molecule type" value="Genomic_DNA"/>
</dbReference>
<feature type="chain" id="PRO_5036226559" evidence="2">
    <location>
        <begin position="25"/>
        <end position="227"/>
    </location>
</feature>
<dbReference type="OrthoDB" id="10015481at2759"/>
<comment type="caution">
    <text evidence="3">The sequence shown here is derived from an EMBL/GenBank/DDBJ whole genome shotgun (WGS) entry which is preliminary data.</text>
</comment>
<evidence type="ECO:0000256" key="1">
    <source>
        <dbReference type="SAM" id="Phobius"/>
    </source>
</evidence>
<organism evidence="3 10">
    <name type="scientific">Rotaria magnacalcarata</name>
    <dbReference type="NCBI Taxonomy" id="392030"/>
    <lineage>
        <taxon>Eukaryota</taxon>
        <taxon>Metazoa</taxon>
        <taxon>Spiralia</taxon>
        <taxon>Gnathifera</taxon>
        <taxon>Rotifera</taxon>
        <taxon>Eurotatoria</taxon>
        <taxon>Bdelloidea</taxon>
        <taxon>Philodinida</taxon>
        <taxon>Philodinidae</taxon>
        <taxon>Rotaria</taxon>
    </lineage>
</organism>
<accession>A0A814XQR9</accession>
<reference evidence="3" key="1">
    <citation type="submission" date="2021-02" db="EMBL/GenBank/DDBJ databases">
        <authorList>
            <person name="Nowell W R."/>
        </authorList>
    </citation>
    <scope>NUCLEOTIDE SEQUENCE</scope>
</reference>
<dbReference type="EMBL" id="CAJNRF010011284">
    <property type="protein sequence ID" value="CAF2130067.1"/>
    <property type="molecule type" value="Genomic_DNA"/>
</dbReference>
<keyword evidence="1" id="KW-1133">Transmembrane helix</keyword>
<dbReference type="Proteomes" id="UP000663855">
    <property type="component" value="Unassembled WGS sequence"/>
</dbReference>
<dbReference type="Proteomes" id="UP000663887">
    <property type="component" value="Unassembled WGS sequence"/>
</dbReference>
<dbReference type="EMBL" id="CAJNOV010005612">
    <property type="protein sequence ID" value="CAF1219118.1"/>
    <property type="molecule type" value="Genomic_DNA"/>
</dbReference>
<evidence type="ECO:0000256" key="2">
    <source>
        <dbReference type="SAM" id="SignalP"/>
    </source>
</evidence>
<dbReference type="Proteomes" id="UP000663856">
    <property type="component" value="Unassembled WGS sequence"/>
</dbReference>
<evidence type="ECO:0000313" key="5">
    <source>
        <dbReference type="EMBL" id="CAF2059775.1"/>
    </source>
</evidence>
<keyword evidence="2" id="KW-0732">Signal</keyword>
<keyword evidence="11" id="KW-1185">Reference proteome</keyword>
<evidence type="ECO:0000313" key="10">
    <source>
        <dbReference type="Proteomes" id="UP000663855"/>
    </source>
</evidence>
<evidence type="ECO:0000313" key="3">
    <source>
        <dbReference type="EMBL" id="CAF1219118.1"/>
    </source>
</evidence>
<dbReference type="EMBL" id="CAJOBG010002819">
    <property type="protein sequence ID" value="CAF4029769.1"/>
    <property type="molecule type" value="Genomic_DNA"/>
</dbReference>
<dbReference type="EMBL" id="CAJOBJ010173372">
    <property type="protein sequence ID" value="CAF4891381.1"/>
    <property type="molecule type" value="Genomic_DNA"/>
</dbReference>
<evidence type="ECO:0000313" key="8">
    <source>
        <dbReference type="EMBL" id="CAF4121732.1"/>
    </source>
</evidence>
<dbReference type="AlphaFoldDB" id="A0A814XQR9"/>
<feature type="transmembrane region" description="Helical" evidence="1">
    <location>
        <begin position="175"/>
        <end position="199"/>
    </location>
</feature>
<dbReference type="Proteomes" id="UP000663866">
    <property type="component" value="Unassembled WGS sequence"/>
</dbReference>
<gene>
    <name evidence="3" type="ORF">CJN711_LOCUS12911</name>
    <name evidence="9" type="ORF">GIL414_LOCUS51357</name>
    <name evidence="4" type="ORF">KQP761_LOCUS25847</name>
    <name evidence="7" type="ORF">OVN521_LOCUS16725</name>
    <name evidence="8" type="ORF">UXM345_LOCUS23448</name>
    <name evidence="6" type="ORF">WKI299_LOCUS26121</name>
    <name evidence="5" type="ORF">XDN619_LOCUS10370</name>
</gene>
<feature type="signal peptide" evidence="2">
    <location>
        <begin position="1"/>
        <end position="24"/>
    </location>
</feature>
<dbReference type="Proteomes" id="UP000681720">
    <property type="component" value="Unassembled WGS sequence"/>
</dbReference>